<name>A0A0S4L2X6_9BACT</name>
<feature type="transmembrane region" description="Helical" evidence="6">
    <location>
        <begin position="408"/>
        <end position="428"/>
    </location>
</feature>
<dbReference type="Pfam" id="PF07690">
    <property type="entry name" value="MFS_1"/>
    <property type="match status" value="1"/>
</dbReference>
<feature type="transmembrane region" description="Helical" evidence="6">
    <location>
        <begin position="253"/>
        <end position="279"/>
    </location>
</feature>
<keyword evidence="2" id="KW-0813">Transport</keyword>
<evidence type="ECO:0000313" key="9">
    <source>
        <dbReference type="Proteomes" id="UP000199032"/>
    </source>
</evidence>
<evidence type="ECO:0000256" key="6">
    <source>
        <dbReference type="SAM" id="Phobius"/>
    </source>
</evidence>
<dbReference type="Proteomes" id="UP000199032">
    <property type="component" value="Unassembled WGS sequence"/>
</dbReference>
<dbReference type="STRING" id="1742972.COMA1_10302"/>
<dbReference type="OrthoDB" id="9787815at2"/>
<dbReference type="InterPro" id="IPR004752">
    <property type="entry name" value="AmpG_permease/AT-1"/>
</dbReference>
<dbReference type="PANTHER" id="PTHR12778">
    <property type="entry name" value="SOLUTE CARRIER FAMILY 33 ACETYL-COA TRANSPORTER -RELATED"/>
    <property type="match status" value="1"/>
</dbReference>
<dbReference type="InterPro" id="IPR011701">
    <property type="entry name" value="MFS"/>
</dbReference>
<evidence type="ECO:0000256" key="4">
    <source>
        <dbReference type="ARBA" id="ARBA00022989"/>
    </source>
</evidence>
<proteinExistence type="predicted"/>
<keyword evidence="4 6" id="KW-1133">Transmembrane helix</keyword>
<feature type="domain" description="Major facilitator superfamily (MFS) profile" evidence="7">
    <location>
        <begin position="211"/>
        <end position="456"/>
    </location>
</feature>
<keyword evidence="5 6" id="KW-0472">Membrane</keyword>
<dbReference type="PROSITE" id="PS50850">
    <property type="entry name" value="MFS"/>
    <property type="match status" value="1"/>
</dbReference>
<dbReference type="CDD" id="cd17486">
    <property type="entry name" value="MFS_AmpG_like"/>
    <property type="match status" value="1"/>
</dbReference>
<dbReference type="PANTHER" id="PTHR12778:SF10">
    <property type="entry name" value="MAJOR FACILITATOR SUPERFAMILY DOMAIN-CONTAINING PROTEIN 3"/>
    <property type="match status" value="1"/>
</dbReference>
<evidence type="ECO:0000256" key="5">
    <source>
        <dbReference type="ARBA" id="ARBA00023136"/>
    </source>
</evidence>
<feature type="transmembrane region" description="Helical" evidence="6">
    <location>
        <begin position="182"/>
        <end position="200"/>
    </location>
</feature>
<feature type="transmembrane region" description="Helical" evidence="6">
    <location>
        <begin position="319"/>
        <end position="340"/>
    </location>
</feature>
<dbReference type="GO" id="GO:0022857">
    <property type="term" value="F:transmembrane transporter activity"/>
    <property type="evidence" value="ECO:0007669"/>
    <property type="project" value="InterPro"/>
</dbReference>
<feature type="transmembrane region" description="Helical" evidence="6">
    <location>
        <begin position="206"/>
        <end position="232"/>
    </location>
</feature>
<dbReference type="SUPFAM" id="SSF103473">
    <property type="entry name" value="MFS general substrate transporter"/>
    <property type="match status" value="1"/>
</dbReference>
<evidence type="ECO:0000256" key="2">
    <source>
        <dbReference type="ARBA" id="ARBA00022448"/>
    </source>
</evidence>
<dbReference type="Gene3D" id="1.20.1250.20">
    <property type="entry name" value="MFS general substrate transporter like domains"/>
    <property type="match status" value="2"/>
</dbReference>
<comment type="subcellular location">
    <subcellularLocation>
        <location evidence="1">Membrane</location>
        <topology evidence="1">Multi-pass membrane protein</topology>
    </subcellularLocation>
</comment>
<feature type="transmembrane region" description="Helical" evidence="6">
    <location>
        <begin position="142"/>
        <end position="161"/>
    </location>
</feature>
<evidence type="ECO:0000259" key="7">
    <source>
        <dbReference type="PROSITE" id="PS50850"/>
    </source>
</evidence>
<feature type="transmembrane region" description="Helical" evidence="6">
    <location>
        <begin position="291"/>
        <end position="312"/>
    </location>
</feature>
<feature type="transmembrane region" description="Helical" evidence="6">
    <location>
        <begin position="79"/>
        <end position="99"/>
    </location>
</feature>
<reference evidence="8 9" key="1">
    <citation type="submission" date="2015-10" db="EMBL/GenBank/DDBJ databases">
        <authorList>
            <person name="Gilbert D.G."/>
        </authorList>
    </citation>
    <scope>NUCLEOTIDE SEQUENCE [LARGE SCALE GENOMIC DNA]</scope>
    <source>
        <strain evidence="8">COMA1</strain>
    </source>
</reference>
<dbReference type="NCBIfam" id="TIGR00901">
    <property type="entry name" value="2A0125"/>
    <property type="match status" value="1"/>
</dbReference>
<feature type="transmembrane region" description="Helical" evidence="6">
    <location>
        <begin position="377"/>
        <end position="396"/>
    </location>
</feature>
<keyword evidence="3 6" id="KW-0812">Transmembrane</keyword>
<keyword evidence="9" id="KW-1185">Reference proteome</keyword>
<dbReference type="InterPro" id="IPR036259">
    <property type="entry name" value="MFS_trans_sf"/>
</dbReference>
<dbReference type="AlphaFoldDB" id="A0A0S4L2X6"/>
<evidence type="ECO:0000256" key="1">
    <source>
        <dbReference type="ARBA" id="ARBA00004141"/>
    </source>
</evidence>
<dbReference type="GO" id="GO:0016020">
    <property type="term" value="C:membrane"/>
    <property type="evidence" value="ECO:0007669"/>
    <property type="project" value="UniProtKB-SubCell"/>
</dbReference>
<dbReference type="EMBL" id="CZQA01000001">
    <property type="protein sequence ID" value="CUS31861.1"/>
    <property type="molecule type" value="Genomic_DNA"/>
</dbReference>
<evidence type="ECO:0000256" key="3">
    <source>
        <dbReference type="ARBA" id="ARBA00022692"/>
    </source>
</evidence>
<evidence type="ECO:0000313" key="8">
    <source>
        <dbReference type="EMBL" id="CUS31861.1"/>
    </source>
</evidence>
<dbReference type="InterPro" id="IPR020846">
    <property type="entry name" value="MFS_dom"/>
</dbReference>
<feature type="transmembrane region" description="Helical" evidence="6">
    <location>
        <begin position="111"/>
        <end position="130"/>
    </location>
</feature>
<accession>A0A0S4L2X6</accession>
<gene>
    <name evidence="8" type="primary">ampG</name>
    <name evidence="8" type="ORF">COMA1_10302</name>
</gene>
<sequence length="456" mass="48363">MVSCVPLRVYLLHRDQSNSIHAHNRYVAVTQGSSNFGALLNRRLLVMLPLGFLSGLPLALTSGTLQAWLTVEGVDLKTIGIFTLVGLPYTLKFLWAPVMDRVVPPWLGRRRGWMVLTQLCVAVALGLMAVTNPKLHPGWLAAYAVLVAFLAASLDIVFDAYRTDTLQPHERGLGAAVWVNGYRIALLASGAGALALADYVGWQMTYLAMAAVMVAGVGIVLLSPDPTLVVAAPKSLKEAVGAPLAEFFSRPTAWGFLTVIVLYKLGDAFASALQTAFLIGGLGFSSTEVGAAKGLGIFATLLGAFIGGLLMTRSGLVRSLLIFGVLQAVSNLGFVVLALMGKHAGALTVAVVIENVTGGMGTAAFVALVMSLCDVRYTATQFALLSSLEALGRVFVGRPSADLVEVMGWAQFYVLTAVAALPGLWAVWRIRHSIEPEQKTVRQTSVMESAASPVPK</sequence>
<feature type="transmembrane region" description="Helical" evidence="6">
    <location>
        <begin position="346"/>
        <end position="370"/>
    </location>
</feature>
<organism evidence="8 9">
    <name type="scientific">Candidatus Nitrospira nitrosa</name>
    <dbReference type="NCBI Taxonomy" id="1742972"/>
    <lineage>
        <taxon>Bacteria</taxon>
        <taxon>Pseudomonadati</taxon>
        <taxon>Nitrospirota</taxon>
        <taxon>Nitrospiria</taxon>
        <taxon>Nitrospirales</taxon>
        <taxon>Nitrospiraceae</taxon>
        <taxon>Nitrospira</taxon>
    </lineage>
</organism>
<feature type="transmembrane region" description="Helical" evidence="6">
    <location>
        <begin position="44"/>
        <end position="67"/>
    </location>
</feature>
<protein>
    <submittedName>
        <fullName evidence="8">Muropeptide transporter</fullName>
    </submittedName>
</protein>